<feature type="non-terminal residue" evidence="1">
    <location>
        <position position="233"/>
    </location>
</feature>
<proteinExistence type="predicted"/>
<evidence type="ECO:0000313" key="1">
    <source>
        <dbReference type="EMBL" id="KKL51330.1"/>
    </source>
</evidence>
<accession>A0A0F9F277</accession>
<reference evidence="1" key="1">
    <citation type="journal article" date="2015" name="Nature">
        <title>Complex archaea that bridge the gap between prokaryotes and eukaryotes.</title>
        <authorList>
            <person name="Spang A."/>
            <person name="Saw J.H."/>
            <person name="Jorgensen S.L."/>
            <person name="Zaremba-Niedzwiedzka K."/>
            <person name="Martijn J."/>
            <person name="Lind A.E."/>
            <person name="van Eijk R."/>
            <person name="Schleper C."/>
            <person name="Guy L."/>
            <person name="Ettema T.J."/>
        </authorList>
    </citation>
    <scope>NUCLEOTIDE SEQUENCE</scope>
</reference>
<dbReference type="EMBL" id="LAZR01032289">
    <property type="protein sequence ID" value="KKL51330.1"/>
    <property type="molecule type" value="Genomic_DNA"/>
</dbReference>
<protein>
    <submittedName>
        <fullName evidence="1">Uncharacterized protein</fullName>
    </submittedName>
</protein>
<organism evidence="1">
    <name type="scientific">marine sediment metagenome</name>
    <dbReference type="NCBI Taxonomy" id="412755"/>
    <lineage>
        <taxon>unclassified sequences</taxon>
        <taxon>metagenomes</taxon>
        <taxon>ecological metagenomes</taxon>
    </lineage>
</organism>
<dbReference type="AlphaFoldDB" id="A0A0F9F277"/>
<name>A0A0F9F277_9ZZZZ</name>
<sequence length="233" mass="25207">MILTEDRGIKTVRWTTNQQMIQSDAAFIGYSMYENVTDLLAMMGNSEVEDGTGPDRIIAGLLLEFSSGLSANLRAGSAVSYTGEYLIDGVWAFSVEAGKPFSAILPDDVVVTVDAQAAQPRYDTIEIRPVRTARDTELREFIDPITNVVSSANVSTRYEYHVEVQILKGTEGAGVAPAHTAGWIKVAEVYISGASIDQSDIKDVRSSSVWTTEASATKHQQNINALSAVEVSP</sequence>
<comment type="caution">
    <text evidence="1">The sequence shown here is derived from an EMBL/GenBank/DDBJ whole genome shotgun (WGS) entry which is preliminary data.</text>
</comment>
<gene>
    <name evidence="1" type="ORF">LCGC14_2296550</name>
</gene>